<protein>
    <submittedName>
        <fullName evidence="1">Uncharacterized protein</fullName>
    </submittedName>
</protein>
<reference evidence="1 2" key="1">
    <citation type="submission" date="2020-08" db="EMBL/GenBank/DDBJ databases">
        <title>Genomic Encyclopedia of Type Strains, Phase III (KMG-III): the genomes of soil and plant-associated and newly described type strains.</title>
        <authorList>
            <person name="Whitman W."/>
        </authorList>
    </citation>
    <scope>NUCLEOTIDE SEQUENCE [LARGE SCALE GENOMIC DNA]</scope>
    <source>
        <strain evidence="1 2">CECT 8960</strain>
    </source>
</reference>
<name>A0A7W7Q3P8_9PSEU</name>
<dbReference type="Proteomes" id="UP000520767">
    <property type="component" value="Unassembled WGS sequence"/>
</dbReference>
<dbReference type="AlphaFoldDB" id="A0A7W7Q3P8"/>
<comment type="caution">
    <text evidence="1">The sequence shown here is derived from an EMBL/GenBank/DDBJ whole genome shotgun (WGS) entry which is preliminary data.</text>
</comment>
<dbReference type="EMBL" id="JACHJQ010000002">
    <property type="protein sequence ID" value="MBB4906221.1"/>
    <property type="molecule type" value="Genomic_DNA"/>
</dbReference>
<evidence type="ECO:0000313" key="2">
    <source>
        <dbReference type="Proteomes" id="UP000520767"/>
    </source>
</evidence>
<organism evidence="1 2">
    <name type="scientific">Actinophytocola algeriensis</name>
    <dbReference type="NCBI Taxonomy" id="1768010"/>
    <lineage>
        <taxon>Bacteria</taxon>
        <taxon>Bacillati</taxon>
        <taxon>Actinomycetota</taxon>
        <taxon>Actinomycetes</taxon>
        <taxon>Pseudonocardiales</taxon>
        <taxon>Pseudonocardiaceae</taxon>
    </lineage>
</organism>
<proteinExistence type="predicted"/>
<accession>A0A7W7Q3P8</accession>
<sequence length="37" mass="4267">MHDLLPDLAPVALRGHHLPLPRLARRPWPVDLALRRP</sequence>
<gene>
    <name evidence="1" type="ORF">FHR82_002438</name>
</gene>
<evidence type="ECO:0000313" key="1">
    <source>
        <dbReference type="EMBL" id="MBB4906221.1"/>
    </source>
</evidence>
<keyword evidence="2" id="KW-1185">Reference proteome</keyword>